<dbReference type="InterPro" id="IPR004358">
    <property type="entry name" value="Sig_transdc_His_kin-like_C"/>
</dbReference>
<comment type="caution">
    <text evidence="14">The sequence shown here is derived from an EMBL/GenBank/DDBJ whole genome shotgun (WGS) entry which is preliminary data.</text>
</comment>
<dbReference type="InterPro" id="IPR036097">
    <property type="entry name" value="HisK_dim/P_sf"/>
</dbReference>
<dbReference type="Proteomes" id="UP000004846">
    <property type="component" value="Unassembled WGS sequence"/>
</dbReference>
<organism evidence="14 15">
    <name type="scientific">Enterococcus faecalis TX4248</name>
    <dbReference type="NCBI Taxonomy" id="749495"/>
    <lineage>
        <taxon>Bacteria</taxon>
        <taxon>Bacillati</taxon>
        <taxon>Bacillota</taxon>
        <taxon>Bacilli</taxon>
        <taxon>Lactobacillales</taxon>
        <taxon>Enterococcaceae</taxon>
        <taxon>Enterococcus</taxon>
    </lineage>
</organism>
<dbReference type="AlphaFoldDB" id="A0A125WA19"/>
<keyword evidence="4" id="KW-1003">Cell membrane</keyword>
<feature type="transmembrane region" description="Helical" evidence="12">
    <location>
        <begin position="12"/>
        <end position="31"/>
    </location>
</feature>
<evidence type="ECO:0000256" key="1">
    <source>
        <dbReference type="ARBA" id="ARBA00000085"/>
    </source>
</evidence>
<keyword evidence="9 12" id="KW-1133">Transmembrane helix</keyword>
<dbReference type="PANTHER" id="PTHR45453:SF2">
    <property type="entry name" value="HISTIDINE KINASE"/>
    <property type="match status" value="1"/>
</dbReference>
<reference evidence="14 15" key="1">
    <citation type="submission" date="2010-07" db="EMBL/GenBank/DDBJ databases">
        <authorList>
            <person name="Sid Ahmed O."/>
        </authorList>
    </citation>
    <scope>NUCLEOTIDE SEQUENCE [LARGE SCALE GENOMIC DNA]</scope>
    <source>
        <strain evidence="14 15">TX4248</strain>
    </source>
</reference>
<comment type="subcellular location">
    <subcellularLocation>
        <location evidence="2">Cell membrane</location>
        <topology evidence="2">Multi-pass membrane protein</topology>
    </subcellularLocation>
</comment>
<dbReference type="RefSeq" id="WP_002361370.1">
    <property type="nucleotide sequence ID" value="NZ_GL454411.1"/>
</dbReference>
<dbReference type="InterPro" id="IPR003661">
    <property type="entry name" value="HisK_dim/P_dom"/>
</dbReference>
<keyword evidence="8 14" id="KW-0418">Kinase</keyword>
<dbReference type="EMBL" id="AEBR01000005">
    <property type="protein sequence ID" value="EFM84170.1"/>
    <property type="molecule type" value="Genomic_DNA"/>
</dbReference>
<dbReference type="InterPro" id="IPR005467">
    <property type="entry name" value="His_kinase_dom"/>
</dbReference>
<protein>
    <recommendedName>
        <fullName evidence="3">histidine kinase</fullName>
        <ecNumber evidence="3">2.7.13.3</ecNumber>
    </recommendedName>
</protein>
<keyword evidence="5" id="KW-0597">Phosphoprotein</keyword>
<dbReference type="PROSITE" id="PS50109">
    <property type="entry name" value="HIS_KIN"/>
    <property type="match status" value="1"/>
</dbReference>
<dbReference type="Gene3D" id="1.10.287.130">
    <property type="match status" value="1"/>
</dbReference>
<dbReference type="GO" id="GO:0016036">
    <property type="term" value="P:cellular response to phosphate starvation"/>
    <property type="evidence" value="ECO:0007669"/>
    <property type="project" value="TreeGrafter"/>
</dbReference>
<dbReference type="SUPFAM" id="SSF55874">
    <property type="entry name" value="ATPase domain of HSP90 chaperone/DNA topoisomerase II/histidine kinase"/>
    <property type="match status" value="1"/>
</dbReference>
<comment type="catalytic activity">
    <reaction evidence="1">
        <text>ATP + protein L-histidine = ADP + protein N-phospho-L-histidine.</text>
        <dbReference type="EC" id="2.7.13.3"/>
    </reaction>
</comment>
<dbReference type="NCBIfam" id="NF047405">
    <property type="entry name" value="SensHisKinSapS"/>
    <property type="match status" value="1"/>
</dbReference>
<dbReference type="Gene3D" id="3.30.565.10">
    <property type="entry name" value="Histidine kinase-like ATPase, C-terminal domain"/>
    <property type="match status" value="1"/>
</dbReference>
<keyword evidence="10" id="KW-0902">Two-component regulatory system</keyword>
<dbReference type="InterPro" id="IPR036890">
    <property type="entry name" value="HATPase_C_sf"/>
</dbReference>
<evidence type="ECO:0000256" key="6">
    <source>
        <dbReference type="ARBA" id="ARBA00022679"/>
    </source>
</evidence>
<evidence type="ECO:0000313" key="14">
    <source>
        <dbReference type="EMBL" id="EFM84170.1"/>
    </source>
</evidence>
<dbReference type="Pfam" id="PF02518">
    <property type="entry name" value="HATPase_c"/>
    <property type="match status" value="1"/>
</dbReference>
<feature type="transmembrane region" description="Helical" evidence="12">
    <location>
        <begin position="43"/>
        <end position="62"/>
    </location>
</feature>
<evidence type="ECO:0000313" key="15">
    <source>
        <dbReference type="Proteomes" id="UP000004846"/>
    </source>
</evidence>
<dbReference type="SMART" id="SM00388">
    <property type="entry name" value="HisKA"/>
    <property type="match status" value="1"/>
</dbReference>
<dbReference type="SUPFAM" id="SSF47384">
    <property type="entry name" value="Homodimeric domain of signal transducing histidine kinase"/>
    <property type="match status" value="1"/>
</dbReference>
<evidence type="ECO:0000256" key="12">
    <source>
        <dbReference type="SAM" id="Phobius"/>
    </source>
</evidence>
<evidence type="ECO:0000259" key="13">
    <source>
        <dbReference type="PROSITE" id="PS50109"/>
    </source>
</evidence>
<keyword evidence="6" id="KW-0808">Transferase</keyword>
<evidence type="ECO:0000256" key="7">
    <source>
        <dbReference type="ARBA" id="ARBA00022692"/>
    </source>
</evidence>
<evidence type="ECO:0000256" key="5">
    <source>
        <dbReference type="ARBA" id="ARBA00022553"/>
    </source>
</evidence>
<gene>
    <name evidence="14" type="ORF">HMPREF9498_00145</name>
</gene>
<dbReference type="PRINTS" id="PR00344">
    <property type="entry name" value="BCTRLSENSOR"/>
</dbReference>
<dbReference type="CDD" id="cd00082">
    <property type="entry name" value="HisKA"/>
    <property type="match status" value="1"/>
</dbReference>
<keyword evidence="7 12" id="KW-0812">Transmembrane</keyword>
<dbReference type="SMART" id="SM00387">
    <property type="entry name" value="HATPase_c"/>
    <property type="match status" value="1"/>
</dbReference>
<dbReference type="GO" id="GO:0004721">
    <property type="term" value="F:phosphoprotein phosphatase activity"/>
    <property type="evidence" value="ECO:0007669"/>
    <property type="project" value="TreeGrafter"/>
</dbReference>
<sequence>MTILKYLKDRWLLLIGWLFFLFLTCFILWLAPNVRLDWTVVGYIFLLQSVFLSLFLTIDYYLKRKWWLSLATEKEPPSLQEYLNTAEKEEELLVQTYINGLLQEHQQTMQQAINNQQDQKDYIDSWVHEIKVPLAAITLLVQSVEDDIPEKKYYLLENELGKIDEYVEQVLYYARLDSFSRDYLLQEYSLKEIVQSVVRTQANYFIQKRLQFSIEGEDEAVLTDRKWVIFIFRQLLSNAVKYTPEGGTITVLISKNKQGIYLSLKDSGIGIPTQDQRRIFDKGFTGENGRKSEQHSTGLGLYLAHSLAKKLGHDLTVESTEGQGTTMTLFFPSLSYYNEVK</sequence>
<feature type="domain" description="Histidine kinase" evidence="13">
    <location>
        <begin position="125"/>
        <end position="335"/>
    </location>
</feature>
<evidence type="ECO:0000256" key="3">
    <source>
        <dbReference type="ARBA" id="ARBA00012438"/>
    </source>
</evidence>
<dbReference type="InterPro" id="IPR050351">
    <property type="entry name" value="BphY/WalK/GraS-like"/>
</dbReference>
<dbReference type="GO" id="GO:0005886">
    <property type="term" value="C:plasma membrane"/>
    <property type="evidence" value="ECO:0007669"/>
    <property type="project" value="UniProtKB-SubCell"/>
</dbReference>
<evidence type="ECO:0000256" key="8">
    <source>
        <dbReference type="ARBA" id="ARBA00022777"/>
    </source>
</evidence>
<dbReference type="EC" id="2.7.13.3" evidence="3"/>
<evidence type="ECO:0000256" key="2">
    <source>
        <dbReference type="ARBA" id="ARBA00004651"/>
    </source>
</evidence>
<keyword evidence="11 12" id="KW-0472">Membrane</keyword>
<name>A0A125WA19_ENTFL</name>
<dbReference type="InterPro" id="IPR003594">
    <property type="entry name" value="HATPase_dom"/>
</dbReference>
<dbReference type="GO" id="GO:0000155">
    <property type="term" value="F:phosphorelay sensor kinase activity"/>
    <property type="evidence" value="ECO:0007669"/>
    <property type="project" value="InterPro"/>
</dbReference>
<evidence type="ECO:0000256" key="4">
    <source>
        <dbReference type="ARBA" id="ARBA00022475"/>
    </source>
</evidence>
<evidence type="ECO:0000256" key="9">
    <source>
        <dbReference type="ARBA" id="ARBA00022989"/>
    </source>
</evidence>
<proteinExistence type="predicted"/>
<evidence type="ECO:0000256" key="11">
    <source>
        <dbReference type="ARBA" id="ARBA00023136"/>
    </source>
</evidence>
<accession>A0A125WA19</accession>
<dbReference type="PANTHER" id="PTHR45453">
    <property type="entry name" value="PHOSPHATE REGULON SENSOR PROTEIN PHOR"/>
    <property type="match status" value="1"/>
</dbReference>
<dbReference type="HOGENOM" id="CLU_000445_13_1_9"/>
<evidence type="ECO:0000256" key="10">
    <source>
        <dbReference type="ARBA" id="ARBA00023012"/>
    </source>
</evidence>